<dbReference type="InterPro" id="IPR015797">
    <property type="entry name" value="NUDIX_hydrolase-like_dom_sf"/>
</dbReference>
<feature type="compositionally biased region" description="Polar residues" evidence="7">
    <location>
        <begin position="166"/>
        <end position="176"/>
    </location>
</feature>
<gene>
    <name evidence="9" type="ORF">D3105_10235</name>
</gene>
<comment type="cofactor">
    <cofactor evidence="1">
        <name>Mg(2+)</name>
        <dbReference type="ChEBI" id="CHEBI:18420"/>
    </cofactor>
</comment>
<dbReference type="PROSITE" id="PS51462">
    <property type="entry name" value="NUDIX"/>
    <property type="match status" value="1"/>
</dbReference>
<evidence type="ECO:0000256" key="2">
    <source>
        <dbReference type="ARBA" id="ARBA00005582"/>
    </source>
</evidence>
<organism evidence="9 10">
    <name type="scientific">Streptomyces globisporus</name>
    <dbReference type="NCBI Taxonomy" id="1908"/>
    <lineage>
        <taxon>Bacteria</taxon>
        <taxon>Bacillati</taxon>
        <taxon>Actinomycetota</taxon>
        <taxon>Actinomycetes</taxon>
        <taxon>Kitasatosporales</taxon>
        <taxon>Streptomycetaceae</taxon>
        <taxon>Streptomyces</taxon>
    </lineage>
</organism>
<dbReference type="InterPro" id="IPR024195">
    <property type="entry name" value="NUDIX_hydrolase_YfcD_pred"/>
</dbReference>
<accession>A0A423V221</accession>
<evidence type="ECO:0000256" key="6">
    <source>
        <dbReference type="PIRSR" id="PIRSR017340-1"/>
    </source>
</evidence>
<evidence type="ECO:0000256" key="7">
    <source>
        <dbReference type="SAM" id="MobiDB-lite"/>
    </source>
</evidence>
<feature type="binding site" evidence="6">
    <location>
        <position position="81"/>
    </location>
    <ligand>
        <name>Mg(2+)</name>
        <dbReference type="ChEBI" id="CHEBI:18420"/>
    </ligand>
</feature>
<dbReference type="CDD" id="cd04697">
    <property type="entry name" value="NUDIX_Hydrolase"/>
    <property type="match status" value="1"/>
</dbReference>
<name>A0A423V221_STRGL</name>
<dbReference type="GO" id="GO:0046872">
    <property type="term" value="F:metal ion binding"/>
    <property type="evidence" value="ECO:0007669"/>
    <property type="project" value="UniProtKB-KW"/>
</dbReference>
<feature type="binding site" evidence="6">
    <location>
        <position position="85"/>
    </location>
    <ligand>
        <name>Mg(2+)</name>
        <dbReference type="ChEBI" id="CHEBI:18420"/>
    </ligand>
</feature>
<dbReference type="AlphaFoldDB" id="A0A423V221"/>
<keyword evidence="4" id="KW-0378">Hydrolase</keyword>
<feature type="region of interest" description="Disordered" evidence="7">
    <location>
        <begin position="166"/>
        <end position="199"/>
    </location>
</feature>
<sequence>MSELVERVDDRDEVLTVVSRSDAIREGWLHRVATIVCRDPEGRTLVHRRTEGTSRFPGHFNWMLGGAVEVAETYEQAAARELEEEIGVRTCPRFVFKFRCTGAISPYWLGLHEVVVDEPIKPDPEEIAWHDWLTEHELNELVRHDAFVPDAREAFERYLAIRPRTQSRVGSGQTPTDRPREDARGHGGQCGGGHDRERW</sequence>
<dbReference type="SUPFAM" id="SSF55811">
    <property type="entry name" value="Nudix"/>
    <property type="match status" value="1"/>
</dbReference>
<evidence type="ECO:0000256" key="4">
    <source>
        <dbReference type="ARBA" id="ARBA00022801"/>
    </source>
</evidence>
<feature type="domain" description="Nudix hydrolase" evidence="8">
    <location>
        <begin position="28"/>
        <end position="155"/>
    </location>
</feature>
<dbReference type="InterPro" id="IPR000086">
    <property type="entry name" value="NUDIX_hydrolase_dom"/>
</dbReference>
<evidence type="ECO:0000313" key="9">
    <source>
        <dbReference type="EMBL" id="ROV68662.1"/>
    </source>
</evidence>
<comment type="similarity">
    <text evidence="2">Belongs to the Nudix hydrolase family.</text>
</comment>
<dbReference type="Proteomes" id="UP000285596">
    <property type="component" value="Unassembled WGS sequence"/>
</dbReference>
<dbReference type="PANTHER" id="PTHR10885">
    <property type="entry name" value="ISOPENTENYL-DIPHOSPHATE DELTA-ISOMERASE"/>
    <property type="match status" value="1"/>
</dbReference>
<dbReference type="EMBL" id="QWFA01000041">
    <property type="protein sequence ID" value="ROV68662.1"/>
    <property type="molecule type" value="Genomic_DNA"/>
</dbReference>
<evidence type="ECO:0000256" key="3">
    <source>
        <dbReference type="ARBA" id="ARBA00022723"/>
    </source>
</evidence>
<dbReference type="PIRSF" id="PIRSF017340">
    <property type="entry name" value="Nudix_hydro"/>
    <property type="match status" value="1"/>
</dbReference>
<evidence type="ECO:0000256" key="5">
    <source>
        <dbReference type="ARBA" id="ARBA00022842"/>
    </source>
</evidence>
<evidence type="ECO:0000313" key="10">
    <source>
        <dbReference type="Proteomes" id="UP000285596"/>
    </source>
</evidence>
<dbReference type="Pfam" id="PF00293">
    <property type="entry name" value="NUDIX"/>
    <property type="match status" value="1"/>
</dbReference>
<dbReference type="GO" id="GO:0016817">
    <property type="term" value="F:hydrolase activity, acting on acid anhydrides"/>
    <property type="evidence" value="ECO:0007669"/>
    <property type="project" value="InterPro"/>
</dbReference>
<reference evidence="9 10" key="1">
    <citation type="submission" date="2018-08" db="EMBL/GenBank/DDBJ databases">
        <title>Streptomyces globisporus 1912-4Crt, whole genome shotgun sequence.</title>
        <authorList>
            <person name="Matselyukh B."/>
        </authorList>
    </citation>
    <scope>NUCLEOTIDE SEQUENCE [LARGE SCALE GENOMIC DNA]</scope>
    <source>
        <strain evidence="9 10">1912-4Crt</strain>
    </source>
</reference>
<evidence type="ECO:0000259" key="8">
    <source>
        <dbReference type="PROSITE" id="PS51462"/>
    </source>
</evidence>
<protein>
    <submittedName>
        <fullName evidence="9">NUDIX domain-containing protein</fullName>
    </submittedName>
</protein>
<proteinExistence type="inferred from homology"/>
<dbReference type="Gene3D" id="3.90.79.10">
    <property type="entry name" value="Nucleoside Triphosphate Pyrophosphohydrolase"/>
    <property type="match status" value="1"/>
</dbReference>
<dbReference type="PROSITE" id="PS00893">
    <property type="entry name" value="NUDIX_BOX"/>
    <property type="match status" value="1"/>
</dbReference>
<evidence type="ECO:0000256" key="1">
    <source>
        <dbReference type="ARBA" id="ARBA00001946"/>
    </source>
</evidence>
<keyword evidence="3 6" id="KW-0479">Metal-binding</keyword>
<dbReference type="PANTHER" id="PTHR10885:SF0">
    <property type="entry name" value="ISOPENTENYL-DIPHOSPHATE DELTA-ISOMERASE"/>
    <property type="match status" value="1"/>
</dbReference>
<keyword evidence="5 6" id="KW-0460">Magnesium</keyword>
<dbReference type="InterPro" id="IPR020084">
    <property type="entry name" value="NUDIX_hydrolase_CS"/>
</dbReference>
<comment type="caution">
    <text evidence="9">The sequence shown here is derived from an EMBL/GenBank/DDBJ whole genome shotgun (WGS) entry which is preliminary data.</text>
</comment>